<evidence type="ECO:0000313" key="2">
    <source>
        <dbReference type="Proteomes" id="UP000187203"/>
    </source>
</evidence>
<gene>
    <name evidence="1" type="ORF">COLO4_33831</name>
</gene>
<dbReference type="Proteomes" id="UP000187203">
    <property type="component" value="Unassembled WGS sequence"/>
</dbReference>
<evidence type="ECO:0000313" key="1">
    <source>
        <dbReference type="EMBL" id="OMO60439.1"/>
    </source>
</evidence>
<proteinExistence type="predicted"/>
<comment type="caution">
    <text evidence="1">The sequence shown here is derived from an EMBL/GenBank/DDBJ whole genome shotgun (WGS) entry which is preliminary data.</text>
</comment>
<accession>A0A1R3GQW1</accession>
<sequence length="83" mass="9665">MAHEEMNMTPIESDGEENDVQVEWWSAVFYCPEIVIKRIKLAIAESLELLEKKGDPRWEVDPIAADIRALMKDFEGCKIRWSI</sequence>
<keyword evidence="2" id="KW-1185">Reference proteome</keyword>
<organism evidence="1 2">
    <name type="scientific">Corchorus olitorius</name>
    <dbReference type="NCBI Taxonomy" id="93759"/>
    <lineage>
        <taxon>Eukaryota</taxon>
        <taxon>Viridiplantae</taxon>
        <taxon>Streptophyta</taxon>
        <taxon>Embryophyta</taxon>
        <taxon>Tracheophyta</taxon>
        <taxon>Spermatophyta</taxon>
        <taxon>Magnoliopsida</taxon>
        <taxon>eudicotyledons</taxon>
        <taxon>Gunneridae</taxon>
        <taxon>Pentapetalae</taxon>
        <taxon>rosids</taxon>
        <taxon>malvids</taxon>
        <taxon>Malvales</taxon>
        <taxon>Malvaceae</taxon>
        <taxon>Grewioideae</taxon>
        <taxon>Apeibeae</taxon>
        <taxon>Corchorus</taxon>
    </lineage>
</organism>
<protein>
    <submittedName>
        <fullName evidence="1">Pentatricopeptide repeat-containing protein</fullName>
    </submittedName>
</protein>
<reference evidence="2" key="1">
    <citation type="submission" date="2013-09" db="EMBL/GenBank/DDBJ databases">
        <title>Corchorus olitorius genome sequencing.</title>
        <authorList>
            <person name="Alam M."/>
            <person name="Haque M.S."/>
            <person name="Islam M.S."/>
            <person name="Emdad E.M."/>
            <person name="Islam M.M."/>
            <person name="Ahmed B."/>
            <person name="Halim A."/>
            <person name="Hossen Q.M.M."/>
            <person name="Hossain M.Z."/>
            <person name="Ahmed R."/>
            <person name="Khan M.M."/>
            <person name="Islam R."/>
            <person name="Rashid M.M."/>
            <person name="Khan S.A."/>
            <person name="Rahman M.S."/>
            <person name="Alam M."/>
            <person name="Yahiya A.S."/>
            <person name="Khan M.S."/>
            <person name="Azam M.S."/>
            <person name="Haque T."/>
            <person name="Lashkar M.Z.H."/>
            <person name="Akhand A.I."/>
            <person name="Morshed G."/>
            <person name="Roy S."/>
            <person name="Uddin K.S."/>
            <person name="Rabeya T."/>
            <person name="Hossain A.S."/>
            <person name="Chowdhury A."/>
            <person name="Snigdha A.R."/>
            <person name="Mortoza M.S."/>
            <person name="Matin S.A."/>
            <person name="Hoque S.M.E."/>
            <person name="Islam M.K."/>
            <person name="Roy D.K."/>
            <person name="Haider R."/>
            <person name="Moosa M.M."/>
            <person name="Elias S.M."/>
            <person name="Hasan A.M."/>
            <person name="Jahan S."/>
            <person name="Shafiuddin M."/>
            <person name="Mahmood N."/>
            <person name="Shommy N.S."/>
        </authorList>
    </citation>
    <scope>NUCLEOTIDE SEQUENCE [LARGE SCALE GENOMIC DNA]</scope>
    <source>
        <strain evidence="2">cv. O-4</strain>
    </source>
</reference>
<name>A0A1R3GQW1_9ROSI</name>
<dbReference type="AlphaFoldDB" id="A0A1R3GQW1"/>
<dbReference type="EMBL" id="AWUE01021890">
    <property type="protein sequence ID" value="OMO60439.1"/>
    <property type="molecule type" value="Genomic_DNA"/>
</dbReference>